<feature type="transmembrane region" description="Helical" evidence="5">
    <location>
        <begin position="96"/>
        <end position="118"/>
    </location>
</feature>
<evidence type="ECO:0000313" key="6">
    <source>
        <dbReference type="EMBL" id="GHE16727.1"/>
    </source>
</evidence>
<feature type="transmembrane region" description="Helical" evidence="5">
    <location>
        <begin position="57"/>
        <end position="76"/>
    </location>
</feature>
<evidence type="ECO:0008006" key="8">
    <source>
        <dbReference type="Google" id="ProtNLM"/>
    </source>
</evidence>
<accession>A0ABQ3HJV7</accession>
<evidence type="ECO:0000256" key="4">
    <source>
        <dbReference type="ARBA" id="ARBA00023136"/>
    </source>
</evidence>
<keyword evidence="4 5" id="KW-0472">Membrane</keyword>
<dbReference type="PANTHER" id="PTHR43723">
    <property type="entry name" value="COBALT TRANSPORT PROTEIN CBIQ"/>
    <property type="match status" value="1"/>
</dbReference>
<evidence type="ECO:0000256" key="3">
    <source>
        <dbReference type="ARBA" id="ARBA00022989"/>
    </source>
</evidence>
<dbReference type="InterPro" id="IPR052770">
    <property type="entry name" value="Cobalt_transport_CbiQ"/>
</dbReference>
<evidence type="ECO:0000256" key="1">
    <source>
        <dbReference type="ARBA" id="ARBA00004141"/>
    </source>
</evidence>
<name>A0ABQ3HJV7_9ACTN</name>
<proteinExistence type="predicted"/>
<sequence>MTGSWLGRRNPSVKLGLAFAVSLAVSFVLTPTAPAVLYVLALLAVRLTSRVPWRRLALAHVPFVAFASGALLVNAVSRPGTVLWAAGSLEVTDAGLSVGAALAARTLLIGVLAVGFVVSTDPVDLMTSLQQNARLSPRVTYALLAGHRLLQELPREWQTIRMAHAVRAPLRADGRPEAGVRAFTRAAFALLVVCVRRGERTAQALESRGLGVGPRTVWRPVRVDRTDVTMAATVLSVVPVVVLML</sequence>
<comment type="caution">
    <text evidence="6">The sequence shown here is derived from an EMBL/GenBank/DDBJ whole genome shotgun (WGS) entry which is preliminary data.</text>
</comment>
<dbReference type="CDD" id="cd16914">
    <property type="entry name" value="EcfT"/>
    <property type="match status" value="1"/>
</dbReference>
<evidence type="ECO:0000256" key="5">
    <source>
        <dbReference type="SAM" id="Phobius"/>
    </source>
</evidence>
<feature type="transmembrane region" description="Helical" evidence="5">
    <location>
        <begin position="15"/>
        <end position="45"/>
    </location>
</feature>
<dbReference type="RefSeq" id="WP_229856196.1">
    <property type="nucleotide sequence ID" value="NZ_BNAD01000002.1"/>
</dbReference>
<reference evidence="7" key="1">
    <citation type="journal article" date="2019" name="Int. J. Syst. Evol. Microbiol.">
        <title>The Global Catalogue of Microorganisms (GCM) 10K type strain sequencing project: providing services to taxonomists for standard genome sequencing and annotation.</title>
        <authorList>
            <consortium name="The Broad Institute Genomics Platform"/>
            <consortium name="The Broad Institute Genome Sequencing Center for Infectious Disease"/>
            <person name="Wu L."/>
            <person name="Ma J."/>
        </authorList>
    </citation>
    <scope>NUCLEOTIDE SEQUENCE [LARGE SCALE GENOMIC DNA]</scope>
    <source>
        <strain evidence="7">CGMCC 1.12791</strain>
    </source>
</reference>
<dbReference type="EMBL" id="BNAD01000002">
    <property type="protein sequence ID" value="GHE16727.1"/>
    <property type="molecule type" value="Genomic_DNA"/>
</dbReference>
<protein>
    <recommendedName>
        <fullName evidence="8">Energy-coupling factor transport system permease protein</fullName>
    </recommendedName>
</protein>
<comment type="subcellular location">
    <subcellularLocation>
        <location evidence="1">Membrane</location>
        <topology evidence="1">Multi-pass membrane protein</topology>
    </subcellularLocation>
</comment>
<dbReference type="PANTHER" id="PTHR43723:SF1">
    <property type="entry name" value="COBALT TRANSPORT PROTEIN CBIQ"/>
    <property type="match status" value="1"/>
</dbReference>
<evidence type="ECO:0000313" key="7">
    <source>
        <dbReference type="Proteomes" id="UP000597341"/>
    </source>
</evidence>
<dbReference type="InterPro" id="IPR003339">
    <property type="entry name" value="ABC/ECF_trnsptr_transmembrane"/>
</dbReference>
<gene>
    <name evidence="6" type="ORF">GCM10011376_13370</name>
</gene>
<organism evidence="6 7">
    <name type="scientific">Nocardioides flavus</name>
    <name type="common">ex Wang et al. 2016</name>
    <dbReference type="NCBI Taxonomy" id="2058780"/>
    <lineage>
        <taxon>Bacteria</taxon>
        <taxon>Bacillati</taxon>
        <taxon>Actinomycetota</taxon>
        <taxon>Actinomycetes</taxon>
        <taxon>Propionibacteriales</taxon>
        <taxon>Nocardioidaceae</taxon>
        <taxon>Nocardioides</taxon>
    </lineage>
</organism>
<keyword evidence="3 5" id="KW-1133">Transmembrane helix</keyword>
<keyword evidence="7" id="KW-1185">Reference proteome</keyword>
<evidence type="ECO:0000256" key="2">
    <source>
        <dbReference type="ARBA" id="ARBA00022692"/>
    </source>
</evidence>
<dbReference type="Proteomes" id="UP000597341">
    <property type="component" value="Unassembled WGS sequence"/>
</dbReference>
<keyword evidence="2 5" id="KW-0812">Transmembrane</keyword>
<dbReference type="Pfam" id="PF02361">
    <property type="entry name" value="CbiQ"/>
    <property type="match status" value="1"/>
</dbReference>